<evidence type="ECO:0000313" key="3">
    <source>
        <dbReference type="EMBL" id="MBP2400311.1"/>
    </source>
</evidence>
<keyword evidence="4" id="KW-1185">Reference proteome</keyword>
<protein>
    <submittedName>
        <fullName evidence="3">Uncharacterized protein</fullName>
    </submittedName>
</protein>
<dbReference type="Proteomes" id="UP001195422">
    <property type="component" value="Unassembled WGS sequence"/>
</dbReference>
<keyword evidence="2" id="KW-0472">Membrane</keyword>
<gene>
    <name evidence="3" type="ORF">JOF39_003392</name>
</gene>
<evidence type="ECO:0000256" key="2">
    <source>
        <dbReference type="SAM" id="Phobius"/>
    </source>
</evidence>
<feature type="region of interest" description="Disordered" evidence="1">
    <location>
        <begin position="60"/>
        <end position="99"/>
    </location>
</feature>
<evidence type="ECO:0000313" key="4">
    <source>
        <dbReference type="Proteomes" id="UP001195422"/>
    </source>
</evidence>
<keyword evidence="2" id="KW-0812">Transmembrane</keyword>
<evidence type="ECO:0000256" key="1">
    <source>
        <dbReference type="SAM" id="MobiDB-lite"/>
    </source>
</evidence>
<name>A0ABS4XUY0_GLUPR</name>
<comment type="caution">
    <text evidence="3">The sequence shown here is derived from an EMBL/GenBank/DDBJ whole genome shotgun (WGS) entry which is preliminary data.</text>
</comment>
<organism evidence="3 4">
    <name type="scientific">Glutamicibacter protophormiae</name>
    <name type="common">Brevibacterium protophormiae</name>
    <dbReference type="NCBI Taxonomy" id="37930"/>
    <lineage>
        <taxon>Bacteria</taxon>
        <taxon>Bacillati</taxon>
        <taxon>Actinomycetota</taxon>
        <taxon>Actinomycetes</taxon>
        <taxon>Micrococcales</taxon>
        <taxon>Micrococcaceae</taxon>
        <taxon>Glutamicibacter</taxon>
    </lineage>
</organism>
<accession>A0ABS4XUY0</accession>
<keyword evidence="2" id="KW-1133">Transmembrane helix</keyword>
<feature type="compositionally biased region" description="Polar residues" evidence="1">
    <location>
        <begin position="87"/>
        <end position="99"/>
    </location>
</feature>
<dbReference type="RefSeq" id="WP_188948877.1">
    <property type="nucleotide sequence ID" value="NZ_BMPH01000010.1"/>
</dbReference>
<feature type="transmembrane region" description="Helical" evidence="2">
    <location>
        <begin position="15"/>
        <end position="40"/>
    </location>
</feature>
<reference evidence="3 4" key="1">
    <citation type="submission" date="2021-03" db="EMBL/GenBank/DDBJ databases">
        <title>Sequencing the genomes of 1000 actinobacteria strains.</title>
        <authorList>
            <person name="Klenk H.-P."/>
        </authorList>
    </citation>
    <scope>NUCLEOTIDE SEQUENCE [LARGE SCALE GENOMIC DNA]</scope>
    <source>
        <strain evidence="3 4">DSM 20168</strain>
    </source>
</reference>
<proteinExistence type="predicted"/>
<dbReference type="EMBL" id="JAGIOJ010000001">
    <property type="protein sequence ID" value="MBP2400311.1"/>
    <property type="molecule type" value="Genomic_DNA"/>
</dbReference>
<sequence length="99" mass="10178">MKNDAPATGPDPGPWFGFAAAGFIRAACPACVLALFAAAINASTHEPSAVEVRTKNSRKCGLRIGNGNTPRRKDAGGTGPDRLIASKSGTRSSSPPRTE</sequence>